<comment type="caution">
    <text evidence="3">The sequence shown here is derived from an EMBL/GenBank/DDBJ whole genome shotgun (WGS) entry which is preliminary data.</text>
</comment>
<dbReference type="HAMAP" id="MF_00048">
    <property type="entry name" value="UPF0102"/>
    <property type="match status" value="1"/>
</dbReference>
<protein>
    <recommendedName>
        <fullName evidence="2">UPF0102 protein L0M99_05620</fullName>
    </recommendedName>
</protein>
<evidence type="ECO:0000313" key="3">
    <source>
        <dbReference type="EMBL" id="MCG4617969.1"/>
    </source>
</evidence>
<proteinExistence type="inferred from homology"/>
<dbReference type="Proteomes" id="UP001200537">
    <property type="component" value="Unassembled WGS sequence"/>
</dbReference>
<reference evidence="3" key="1">
    <citation type="submission" date="2022-01" db="EMBL/GenBank/DDBJ databases">
        <title>Collection of gut derived symbiotic bacterial strains cultured from healthy donors.</title>
        <authorList>
            <person name="Lin H."/>
            <person name="Kohout C."/>
            <person name="Waligurski E."/>
            <person name="Pamer E.G."/>
        </authorList>
    </citation>
    <scope>NUCLEOTIDE SEQUENCE</scope>
    <source>
        <strain evidence="3">DFI.7.46</strain>
    </source>
</reference>
<dbReference type="NCBIfam" id="NF009150">
    <property type="entry name" value="PRK12497.1-3"/>
    <property type="match status" value="1"/>
</dbReference>
<evidence type="ECO:0000256" key="2">
    <source>
        <dbReference type="HAMAP-Rule" id="MF_00048"/>
    </source>
</evidence>
<comment type="similarity">
    <text evidence="1 2">Belongs to the UPF0102 family.</text>
</comment>
<dbReference type="EMBL" id="JAKNHJ010000009">
    <property type="protein sequence ID" value="MCG4617969.1"/>
    <property type="molecule type" value="Genomic_DNA"/>
</dbReference>
<dbReference type="SUPFAM" id="SSF52980">
    <property type="entry name" value="Restriction endonuclease-like"/>
    <property type="match status" value="1"/>
</dbReference>
<gene>
    <name evidence="3" type="ORF">L0M99_05620</name>
</gene>
<sequence length="122" mass="13559">MGTKNREIGAAGEALAARMLKDSGYQIIERNWRCRFGELDIICRDPQSTRLVFVEVKTRTTREYGGAKQGIGRGKYSRLRQLVSLWLSSHPQVRSRGGVRIDMIAIDASGGKVPVVTHCQGI</sequence>
<accession>A0AAJ1BBS2</accession>
<dbReference type="PANTHER" id="PTHR34039">
    <property type="entry name" value="UPF0102 PROTEIN YRAN"/>
    <property type="match status" value="1"/>
</dbReference>
<evidence type="ECO:0000313" key="4">
    <source>
        <dbReference type="Proteomes" id="UP001200537"/>
    </source>
</evidence>
<dbReference type="NCBIfam" id="NF009154">
    <property type="entry name" value="PRK12497.3-3"/>
    <property type="match status" value="1"/>
</dbReference>
<dbReference type="PANTHER" id="PTHR34039:SF1">
    <property type="entry name" value="UPF0102 PROTEIN YRAN"/>
    <property type="match status" value="1"/>
</dbReference>
<dbReference type="GO" id="GO:0003676">
    <property type="term" value="F:nucleic acid binding"/>
    <property type="evidence" value="ECO:0007669"/>
    <property type="project" value="InterPro"/>
</dbReference>
<dbReference type="Pfam" id="PF02021">
    <property type="entry name" value="UPF0102"/>
    <property type="match status" value="1"/>
</dbReference>
<dbReference type="CDD" id="cd20736">
    <property type="entry name" value="PoNe_Nuclease"/>
    <property type="match status" value="1"/>
</dbReference>
<dbReference type="NCBIfam" id="TIGR00252">
    <property type="entry name" value="YraN family protein"/>
    <property type="match status" value="1"/>
</dbReference>
<organism evidence="3 4">
    <name type="scientific">Varibaculum cambriense</name>
    <dbReference type="NCBI Taxonomy" id="184870"/>
    <lineage>
        <taxon>Bacteria</taxon>
        <taxon>Bacillati</taxon>
        <taxon>Actinomycetota</taxon>
        <taxon>Actinomycetes</taxon>
        <taxon>Actinomycetales</taxon>
        <taxon>Actinomycetaceae</taxon>
        <taxon>Varibaculum</taxon>
    </lineage>
</organism>
<dbReference type="Gene3D" id="3.40.1350.10">
    <property type="match status" value="1"/>
</dbReference>
<dbReference type="RefSeq" id="WP_024059201.1">
    <property type="nucleotide sequence ID" value="NZ_JAGZVZ010000001.1"/>
</dbReference>
<dbReference type="InterPro" id="IPR011335">
    <property type="entry name" value="Restrct_endonuc-II-like"/>
</dbReference>
<dbReference type="InterPro" id="IPR011856">
    <property type="entry name" value="tRNA_endonuc-like_dom_sf"/>
</dbReference>
<dbReference type="InterPro" id="IPR003509">
    <property type="entry name" value="UPF0102_YraN-like"/>
</dbReference>
<dbReference type="AlphaFoldDB" id="A0AAJ1BBS2"/>
<name>A0AAJ1BBS2_9ACTO</name>
<evidence type="ECO:0000256" key="1">
    <source>
        <dbReference type="ARBA" id="ARBA00006738"/>
    </source>
</evidence>